<dbReference type="OrthoDB" id="6252992at2759"/>
<sequence>MSFLTANPTENNHHKSRDEEMRTLFHSLNHDILRQQIYDPPTPPLTPESPLHTSTNHLPSLRSPTSSEPTSTFMPRYTRSQSYTVDAHPRYTHTSQHTSCKCCPRPYTNAHQPRDYYRRPSTHLYPSSYKHHYTPSTTDIAPSHPAFSPTTTATNLKRRFEDEDCFPPAKKMKLINEDGDNGKDNPQKHNRNEKGQLLNTRKIACQVQGLLSLPGAREPKFDISQSELQRRVNEPECLTKVDMISYVRLAKNTARNLLDHNGIRTNQHNKRSAHTVLSRMCESECQVLAHGINDINMKYFPRHWFAKKSVQEILLAEESLENPLSPRQRQMLLRERIEQTKNARWMFLDFIKGLERRAQDDEMKTFNLMSHTFGVSNLINHNLFMFHLMEEELKVLQSYL</sequence>
<dbReference type="AlphaFoldDB" id="A0A7M5X9X6"/>
<reference evidence="3" key="1">
    <citation type="submission" date="2021-01" db="UniProtKB">
        <authorList>
            <consortium name="EnsemblMetazoa"/>
        </authorList>
    </citation>
    <scope>IDENTIFICATION</scope>
</reference>
<proteinExistence type="predicted"/>
<feature type="compositionally biased region" description="Polar residues" evidence="1">
    <location>
        <begin position="56"/>
        <end position="75"/>
    </location>
</feature>
<keyword evidence="4" id="KW-1185">Reference proteome</keyword>
<feature type="domain" description="Transcription factor AP-2 C-terminal" evidence="2">
    <location>
        <begin position="205"/>
        <end position="382"/>
    </location>
</feature>
<dbReference type="GeneID" id="136802215"/>
<evidence type="ECO:0000259" key="2">
    <source>
        <dbReference type="Pfam" id="PF03299"/>
    </source>
</evidence>
<dbReference type="InterPro" id="IPR013854">
    <property type="entry name" value="TF_AP2_C"/>
</dbReference>
<dbReference type="EnsemblMetazoa" id="CLYHEMT020033.1">
    <property type="protein sequence ID" value="CLYHEMP020033.1"/>
    <property type="gene ID" value="CLYHEMG020033"/>
</dbReference>
<protein>
    <recommendedName>
        <fullName evidence="2">Transcription factor AP-2 C-terminal domain-containing protein</fullName>
    </recommendedName>
</protein>
<organism evidence="3 4">
    <name type="scientific">Clytia hemisphaerica</name>
    <dbReference type="NCBI Taxonomy" id="252671"/>
    <lineage>
        <taxon>Eukaryota</taxon>
        <taxon>Metazoa</taxon>
        <taxon>Cnidaria</taxon>
        <taxon>Hydrozoa</taxon>
        <taxon>Hydroidolina</taxon>
        <taxon>Leptothecata</taxon>
        <taxon>Obeliida</taxon>
        <taxon>Clytiidae</taxon>
        <taxon>Clytia</taxon>
    </lineage>
</organism>
<evidence type="ECO:0000313" key="3">
    <source>
        <dbReference type="EnsemblMetazoa" id="CLYHEMP020033.2"/>
    </source>
</evidence>
<feature type="region of interest" description="Disordered" evidence="1">
    <location>
        <begin position="36"/>
        <end position="75"/>
    </location>
</feature>
<evidence type="ECO:0000256" key="1">
    <source>
        <dbReference type="SAM" id="MobiDB-lite"/>
    </source>
</evidence>
<accession>A0A7M5X9X6</accession>
<feature type="compositionally biased region" description="Basic and acidic residues" evidence="1">
    <location>
        <begin position="174"/>
        <end position="194"/>
    </location>
</feature>
<evidence type="ECO:0000313" key="4">
    <source>
        <dbReference type="Proteomes" id="UP000594262"/>
    </source>
</evidence>
<name>A0A7M5X9X6_9CNID</name>
<dbReference type="EnsemblMetazoa" id="CLYHEMT020033.2">
    <property type="protein sequence ID" value="CLYHEMP020033.2"/>
    <property type="gene ID" value="CLYHEMG020033"/>
</dbReference>
<dbReference type="Proteomes" id="UP000594262">
    <property type="component" value="Unplaced"/>
</dbReference>
<dbReference type="Pfam" id="PF03299">
    <property type="entry name" value="TF_AP-2"/>
    <property type="match status" value="1"/>
</dbReference>
<feature type="region of interest" description="Disordered" evidence="1">
    <location>
        <begin position="174"/>
        <end position="197"/>
    </location>
</feature>
<dbReference type="RefSeq" id="XP_066915031.1">
    <property type="nucleotide sequence ID" value="XM_067058930.1"/>
</dbReference>